<evidence type="ECO:0000256" key="9">
    <source>
        <dbReference type="ARBA" id="ARBA00041135"/>
    </source>
</evidence>
<dbReference type="PROSITE" id="PS00463">
    <property type="entry name" value="ZN2_CY6_FUNGAL_1"/>
    <property type="match status" value="1"/>
</dbReference>
<evidence type="ECO:0000313" key="14">
    <source>
        <dbReference type="Proteomes" id="UP001149074"/>
    </source>
</evidence>
<protein>
    <recommendedName>
        <fullName evidence="9">Transcriptional activator of proteases prtT</fullName>
    </recommendedName>
    <alternativeName>
        <fullName evidence="10">Zn(2)-C6 zinc finger-containing protein prtT</fullName>
    </alternativeName>
</protein>
<dbReference type="GO" id="GO:0008270">
    <property type="term" value="F:zinc ion binding"/>
    <property type="evidence" value="ECO:0007669"/>
    <property type="project" value="InterPro"/>
</dbReference>
<dbReference type="RefSeq" id="XP_056477979.1">
    <property type="nucleotide sequence ID" value="XM_056615007.1"/>
</dbReference>
<evidence type="ECO:0000256" key="4">
    <source>
        <dbReference type="ARBA" id="ARBA00023015"/>
    </source>
</evidence>
<comment type="similarity">
    <text evidence="8">Belongs to the prtT family.</text>
</comment>
<dbReference type="CDD" id="cd12148">
    <property type="entry name" value="fungal_TF_MHR"/>
    <property type="match status" value="1"/>
</dbReference>
<keyword evidence="3" id="KW-0862">Zinc</keyword>
<evidence type="ECO:0000256" key="10">
    <source>
        <dbReference type="ARBA" id="ARBA00042461"/>
    </source>
</evidence>
<dbReference type="PROSITE" id="PS50048">
    <property type="entry name" value="ZN2_CY6_FUNGAL_2"/>
    <property type="match status" value="1"/>
</dbReference>
<dbReference type="Gene3D" id="4.10.240.10">
    <property type="entry name" value="Zn(2)-C6 fungal-type DNA-binding domain"/>
    <property type="match status" value="1"/>
</dbReference>
<dbReference type="InterPro" id="IPR051089">
    <property type="entry name" value="prtT"/>
</dbReference>
<dbReference type="Proteomes" id="UP001149074">
    <property type="component" value="Unassembled WGS sequence"/>
</dbReference>
<evidence type="ECO:0000256" key="5">
    <source>
        <dbReference type="ARBA" id="ARBA00023125"/>
    </source>
</evidence>
<accession>A0A9W9G0J2</accession>
<evidence type="ECO:0000256" key="7">
    <source>
        <dbReference type="ARBA" id="ARBA00023242"/>
    </source>
</evidence>
<evidence type="ECO:0000256" key="11">
    <source>
        <dbReference type="SAM" id="MobiDB-lite"/>
    </source>
</evidence>
<evidence type="ECO:0000256" key="3">
    <source>
        <dbReference type="ARBA" id="ARBA00022833"/>
    </source>
</evidence>
<feature type="domain" description="Zn(2)-C6 fungal-type" evidence="12">
    <location>
        <begin position="11"/>
        <end position="44"/>
    </location>
</feature>
<keyword evidence="4" id="KW-0805">Transcription regulation</keyword>
<feature type="region of interest" description="Disordered" evidence="11">
    <location>
        <begin position="79"/>
        <end position="111"/>
    </location>
</feature>
<dbReference type="InterPro" id="IPR036864">
    <property type="entry name" value="Zn2-C6_fun-type_DNA-bd_sf"/>
</dbReference>
<dbReference type="CDD" id="cd00067">
    <property type="entry name" value="GAL4"/>
    <property type="match status" value="1"/>
</dbReference>
<evidence type="ECO:0000256" key="8">
    <source>
        <dbReference type="ARBA" id="ARBA00038134"/>
    </source>
</evidence>
<keyword evidence="6" id="KW-0804">Transcription</keyword>
<dbReference type="InterPro" id="IPR001138">
    <property type="entry name" value="Zn2Cys6_DnaBD"/>
</dbReference>
<evidence type="ECO:0000259" key="12">
    <source>
        <dbReference type="PROSITE" id="PS50048"/>
    </source>
</evidence>
<organism evidence="13 14">
    <name type="scientific">Penicillium argentinense</name>
    <dbReference type="NCBI Taxonomy" id="1131581"/>
    <lineage>
        <taxon>Eukaryota</taxon>
        <taxon>Fungi</taxon>
        <taxon>Dikarya</taxon>
        <taxon>Ascomycota</taxon>
        <taxon>Pezizomycotina</taxon>
        <taxon>Eurotiomycetes</taxon>
        <taxon>Eurotiomycetidae</taxon>
        <taxon>Eurotiales</taxon>
        <taxon>Aspergillaceae</taxon>
        <taxon>Penicillium</taxon>
    </lineage>
</organism>
<evidence type="ECO:0000313" key="13">
    <source>
        <dbReference type="EMBL" id="KAJ5109868.1"/>
    </source>
</evidence>
<comment type="caution">
    <text evidence="13">The sequence shown here is derived from an EMBL/GenBank/DDBJ whole genome shotgun (WGS) entry which is preliminary data.</text>
</comment>
<gene>
    <name evidence="13" type="ORF">N7532_002513</name>
</gene>
<proteinExistence type="inferred from homology"/>
<dbReference type="GeneID" id="81353986"/>
<dbReference type="GO" id="GO:0000981">
    <property type="term" value="F:DNA-binding transcription factor activity, RNA polymerase II-specific"/>
    <property type="evidence" value="ECO:0007669"/>
    <property type="project" value="InterPro"/>
</dbReference>
<dbReference type="GO" id="GO:0005634">
    <property type="term" value="C:nucleus"/>
    <property type="evidence" value="ECO:0007669"/>
    <property type="project" value="UniProtKB-SubCell"/>
</dbReference>
<reference evidence="13" key="1">
    <citation type="submission" date="2022-11" db="EMBL/GenBank/DDBJ databases">
        <authorList>
            <person name="Petersen C."/>
        </authorList>
    </citation>
    <scope>NUCLEOTIDE SEQUENCE</scope>
    <source>
        <strain evidence="13">IBT 30761</strain>
    </source>
</reference>
<dbReference type="EMBL" id="JAPQKI010000003">
    <property type="protein sequence ID" value="KAJ5109868.1"/>
    <property type="molecule type" value="Genomic_DNA"/>
</dbReference>
<dbReference type="SUPFAM" id="SSF57701">
    <property type="entry name" value="Zn2/Cys6 DNA-binding domain"/>
    <property type="match status" value="1"/>
</dbReference>
<evidence type="ECO:0000256" key="1">
    <source>
        <dbReference type="ARBA" id="ARBA00004123"/>
    </source>
</evidence>
<keyword evidence="7" id="KW-0539">Nucleus</keyword>
<evidence type="ECO:0000256" key="6">
    <source>
        <dbReference type="ARBA" id="ARBA00023163"/>
    </source>
</evidence>
<dbReference type="Pfam" id="PF00172">
    <property type="entry name" value="Zn_clus"/>
    <property type="match status" value="1"/>
</dbReference>
<sequence>MPPDRGRASRACASCRKQKTRCYEPGIPGKACLRCERLRQKCSLVEIDGHDGEPVASSSSGTDARLERLERTVATLLDRLGEGPSNVENEPSRPASTLTTSEAGESTYQDTEPSAAPIMVIRDLATDSEAKPSPDTKSMGSVLDDLITPDLAFTLIKIFLGCYGRWIIFDPESDPALILPRVRQSPLLFCACCLIAVRHTSEELAASLAPKLYECARSLVSSTLLVAPQSIEFFQAALILCMWSTTVGQVPLSIDTWLLSGFALQHSLSSPLFAEVTARSQPPTRMDEHTADLCCLWNHLCLAHLHYCVGTSRRSMLQTWQIERTRVILESDYAINFEVRMVAEIHLYWTLYQHLIEAPVDLLKSVADLQTWRREWEFLLEQPRSQFLSMGFHFSNLILYEHALKSKSARARELLVSEMIRHSTAILHLPMDTVDEHTRHLSDHIYHMITFAAIIICRLLHSYEEQLSFKYNVAELDALIINLVQWLHSIGLPCHAGHTLGNIIAKVHQKLRPRVETLPATIPTEDFPEDNFTNYYFPEFLGLGASAAGNWDLLTDLNFFPQSPNS</sequence>
<keyword evidence="14" id="KW-1185">Reference proteome</keyword>
<dbReference type="OrthoDB" id="2595934at2759"/>
<dbReference type="GO" id="GO:0000976">
    <property type="term" value="F:transcription cis-regulatory region binding"/>
    <property type="evidence" value="ECO:0007669"/>
    <property type="project" value="TreeGrafter"/>
</dbReference>
<dbReference type="PANTHER" id="PTHR31845">
    <property type="entry name" value="FINGER DOMAIN PROTEIN, PUTATIVE-RELATED"/>
    <property type="match status" value="1"/>
</dbReference>
<reference evidence="13" key="2">
    <citation type="journal article" date="2023" name="IMA Fungus">
        <title>Comparative genomic study of the Penicillium genus elucidates a diverse pangenome and 15 lateral gene transfer events.</title>
        <authorList>
            <person name="Petersen C."/>
            <person name="Sorensen T."/>
            <person name="Nielsen M.R."/>
            <person name="Sondergaard T.E."/>
            <person name="Sorensen J.L."/>
            <person name="Fitzpatrick D.A."/>
            <person name="Frisvad J.C."/>
            <person name="Nielsen K.L."/>
        </authorList>
    </citation>
    <scope>NUCLEOTIDE SEQUENCE</scope>
    <source>
        <strain evidence="13">IBT 30761</strain>
    </source>
</reference>
<dbReference type="PANTHER" id="PTHR31845:SF34">
    <property type="entry name" value="TRANSCRIPTIONAL ACTIVATOR OF PROTEASES PRTT"/>
    <property type="match status" value="1"/>
</dbReference>
<dbReference type="AlphaFoldDB" id="A0A9W9G0J2"/>
<name>A0A9W9G0J2_9EURO</name>
<feature type="compositionally biased region" description="Polar residues" evidence="11">
    <location>
        <begin position="86"/>
        <end position="111"/>
    </location>
</feature>
<dbReference type="SMART" id="SM00066">
    <property type="entry name" value="GAL4"/>
    <property type="match status" value="1"/>
</dbReference>
<keyword evidence="5" id="KW-0238">DNA-binding</keyword>
<keyword evidence="2" id="KW-0479">Metal-binding</keyword>
<evidence type="ECO:0000256" key="2">
    <source>
        <dbReference type="ARBA" id="ARBA00022723"/>
    </source>
</evidence>
<comment type="subcellular location">
    <subcellularLocation>
        <location evidence="1">Nucleus</location>
    </subcellularLocation>
</comment>